<organism evidence="2 3">
    <name type="scientific">Blumeria graminis f. sp. triticale</name>
    <dbReference type="NCBI Taxonomy" id="1689686"/>
    <lineage>
        <taxon>Eukaryota</taxon>
        <taxon>Fungi</taxon>
        <taxon>Dikarya</taxon>
        <taxon>Ascomycota</taxon>
        <taxon>Pezizomycotina</taxon>
        <taxon>Leotiomycetes</taxon>
        <taxon>Erysiphales</taxon>
        <taxon>Erysiphaceae</taxon>
        <taxon>Blumeria</taxon>
    </lineage>
</organism>
<dbReference type="EMBL" id="CAJHIT010000004">
    <property type="protein sequence ID" value="CAD6500522.1"/>
    <property type="molecule type" value="Genomic_DNA"/>
</dbReference>
<sequence>MKFITLASLTAVLSIIFPGLVMSDYTCNGRRIPTSLLQEKVNVVHSSLVADDPNFGRRYPQNKIFNHTFIYIVPGTISR</sequence>
<accession>A0A9W4D234</accession>
<proteinExistence type="predicted"/>
<gene>
    <name evidence="2" type="ORF">BGTH12_LOCUS1880</name>
</gene>
<evidence type="ECO:0000313" key="3">
    <source>
        <dbReference type="Proteomes" id="UP000683417"/>
    </source>
</evidence>
<dbReference type="Proteomes" id="UP000683417">
    <property type="component" value="Unassembled WGS sequence"/>
</dbReference>
<feature type="signal peptide" evidence="1">
    <location>
        <begin position="1"/>
        <end position="23"/>
    </location>
</feature>
<dbReference type="AlphaFoldDB" id="A0A9W4D234"/>
<comment type="caution">
    <text evidence="2">The sequence shown here is derived from an EMBL/GenBank/DDBJ whole genome shotgun (WGS) entry which is preliminary data.</text>
</comment>
<evidence type="ECO:0000313" key="2">
    <source>
        <dbReference type="EMBL" id="CAD6500522.1"/>
    </source>
</evidence>
<name>A0A9W4D234_BLUGR</name>
<reference evidence="2" key="1">
    <citation type="submission" date="2020-10" db="EMBL/GenBank/DDBJ databases">
        <authorList>
            <person name="Muller C M."/>
        </authorList>
    </citation>
    <scope>NUCLEOTIDE SEQUENCE</scope>
    <source>
        <strain evidence="2">THUN-12</strain>
    </source>
</reference>
<evidence type="ECO:0000256" key="1">
    <source>
        <dbReference type="SAM" id="SignalP"/>
    </source>
</evidence>
<feature type="chain" id="PRO_5040807036" evidence="1">
    <location>
        <begin position="24"/>
        <end position="79"/>
    </location>
</feature>
<protein>
    <submittedName>
        <fullName evidence="2">BgTH12-06232</fullName>
    </submittedName>
</protein>
<keyword evidence="1" id="KW-0732">Signal</keyword>